<feature type="transmembrane region" description="Helical" evidence="1">
    <location>
        <begin position="12"/>
        <end position="35"/>
    </location>
</feature>
<evidence type="ECO:0008006" key="4">
    <source>
        <dbReference type="Google" id="ProtNLM"/>
    </source>
</evidence>
<keyword evidence="1" id="KW-1133">Transmembrane helix</keyword>
<gene>
    <name evidence="2" type="ORF">IAA70_00020</name>
</gene>
<evidence type="ECO:0000313" key="2">
    <source>
        <dbReference type="EMBL" id="HIR08767.1"/>
    </source>
</evidence>
<reference evidence="2" key="2">
    <citation type="journal article" date="2021" name="PeerJ">
        <title>Extensive microbial diversity within the chicken gut microbiome revealed by metagenomics and culture.</title>
        <authorList>
            <person name="Gilroy R."/>
            <person name="Ravi A."/>
            <person name="Getino M."/>
            <person name="Pursley I."/>
            <person name="Horton D.L."/>
            <person name="Alikhan N.F."/>
            <person name="Baker D."/>
            <person name="Gharbi K."/>
            <person name="Hall N."/>
            <person name="Watson M."/>
            <person name="Adriaenssens E.M."/>
            <person name="Foster-Nyarko E."/>
            <person name="Jarju S."/>
            <person name="Secka A."/>
            <person name="Antonio M."/>
            <person name="Oren A."/>
            <person name="Chaudhuri R.R."/>
            <person name="La Ragione R."/>
            <person name="Hildebrand F."/>
            <person name="Pallen M.J."/>
        </authorList>
    </citation>
    <scope>NUCLEOTIDE SEQUENCE</scope>
    <source>
        <strain evidence="2">ChiHjej9B8-7071</strain>
    </source>
</reference>
<comment type="caution">
    <text evidence="2">The sequence shown here is derived from an EMBL/GenBank/DDBJ whole genome shotgun (WGS) entry which is preliminary data.</text>
</comment>
<evidence type="ECO:0000256" key="1">
    <source>
        <dbReference type="SAM" id="Phobius"/>
    </source>
</evidence>
<reference evidence="2" key="1">
    <citation type="submission" date="2020-10" db="EMBL/GenBank/DDBJ databases">
        <authorList>
            <person name="Gilroy R."/>
        </authorList>
    </citation>
    <scope>NUCLEOTIDE SEQUENCE</scope>
    <source>
        <strain evidence="2">ChiHjej9B8-7071</strain>
    </source>
</reference>
<keyword evidence="1" id="KW-0812">Transmembrane</keyword>
<name>A0A9D1A5Q3_9FIRM</name>
<dbReference type="EMBL" id="DVGD01000001">
    <property type="protein sequence ID" value="HIR08767.1"/>
    <property type="molecule type" value="Genomic_DNA"/>
</dbReference>
<protein>
    <recommendedName>
        <fullName evidence="4">Outer membrane protein assembly factor BamE</fullName>
    </recommendedName>
</protein>
<keyword evidence="1" id="KW-0472">Membrane</keyword>
<proteinExistence type="predicted"/>
<evidence type="ECO:0000313" key="3">
    <source>
        <dbReference type="Proteomes" id="UP000824258"/>
    </source>
</evidence>
<accession>A0A9D1A5Q3</accession>
<sequence>MNDEKEIRKAKCINYVAFGISVAFVLAIIIAGVAYHDKHTFSTSKWLDNPEERTAIVDNLMEKHELVGMSEDDVLALLGEPNNDYGYFNADNRYVYYMGAERGIFGIDSEWLILDFMDGVVSDSYITID</sequence>
<organism evidence="2 3">
    <name type="scientific">Candidatus Avoscillospira stercoripullorum</name>
    <dbReference type="NCBI Taxonomy" id="2840709"/>
    <lineage>
        <taxon>Bacteria</taxon>
        <taxon>Bacillati</taxon>
        <taxon>Bacillota</taxon>
        <taxon>Clostridia</taxon>
        <taxon>Eubacteriales</taxon>
        <taxon>Oscillospiraceae</taxon>
        <taxon>Oscillospiraceae incertae sedis</taxon>
        <taxon>Candidatus Avoscillospira</taxon>
    </lineage>
</organism>
<dbReference type="Proteomes" id="UP000824258">
    <property type="component" value="Unassembled WGS sequence"/>
</dbReference>
<dbReference type="AlphaFoldDB" id="A0A9D1A5Q3"/>